<keyword evidence="1" id="KW-0472">Membrane</keyword>
<evidence type="ECO:0000256" key="1">
    <source>
        <dbReference type="SAM" id="Phobius"/>
    </source>
</evidence>
<keyword evidence="1" id="KW-1133">Transmembrane helix</keyword>
<dbReference type="Proteomes" id="UP000094389">
    <property type="component" value="Unassembled WGS sequence"/>
</dbReference>
<organism evidence="2 3">
    <name type="scientific">Cyberlindnera jadinii (strain ATCC 18201 / CBS 1600 / BCRC 20928 / JCM 3617 / NBRC 0987 / NRRL Y-1542)</name>
    <name type="common">Torula yeast</name>
    <name type="synonym">Candida utilis</name>
    <dbReference type="NCBI Taxonomy" id="983966"/>
    <lineage>
        <taxon>Eukaryota</taxon>
        <taxon>Fungi</taxon>
        <taxon>Dikarya</taxon>
        <taxon>Ascomycota</taxon>
        <taxon>Saccharomycotina</taxon>
        <taxon>Saccharomycetes</taxon>
        <taxon>Phaffomycetales</taxon>
        <taxon>Phaffomycetaceae</taxon>
        <taxon>Cyberlindnera</taxon>
    </lineage>
</organism>
<gene>
    <name evidence="2" type="ORF">CYBJADRAFT_60647</name>
</gene>
<reference evidence="2 3" key="1">
    <citation type="journal article" date="2016" name="Proc. Natl. Acad. Sci. U.S.A.">
        <title>Comparative genomics of biotechnologically important yeasts.</title>
        <authorList>
            <person name="Riley R."/>
            <person name="Haridas S."/>
            <person name="Wolfe K.H."/>
            <person name="Lopes M.R."/>
            <person name="Hittinger C.T."/>
            <person name="Goeker M."/>
            <person name="Salamov A.A."/>
            <person name="Wisecaver J.H."/>
            <person name="Long T.M."/>
            <person name="Calvey C.H."/>
            <person name="Aerts A.L."/>
            <person name="Barry K.W."/>
            <person name="Choi C."/>
            <person name="Clum A."/>
            <person name="Coughlan A.Y."/>
            <person name="Deshpande S."/>
            <person name="Douglass A.P."/>
            <person name="Hanson S.J."/>
            <person name="Klenk H.-P."/>
            <person name="LaButti K.M."/>
            <person name="Lapidus A."/>
            <person name="Lindquist E.A."/>
            <person name="Lipzen A.M."/>
            <person name="Meier-Kolthoff J.P."/>
            <person name="Ohm R.A."/>
            <person name="Otillar R.P."/>
            <person name="Pangilinan J.L."/>
            <person name="Peng Y."/>
            <person name="Rokas A."/>
            <person name="Rosa C.A."/>
            <person name="Scheuner C."/>
            <person name="Sibirny A.A."/>
            <person name="Slot J.C."/>
            <person name="Stielow J.B."/>
            <person name="Sun H."/>
            <person name="Kurtzman C.P."/>
            <person name="Blackwell M."/>
            <person name="Grigoriev I.V."/>
            <person name="Jeffries T.W."/>
        </authorList>
    </citation>
    <scope>NUCLEOTIDE SEQUENCE [LARGE SCALE GENOMIC DNA]</scope>
    <source>
        <strain evidence="3">ATCC 18201 / CBS 1600 / BCRC 20928 / JCM 3617 / NBRC 0987 / NRRL Y-1542</strain>
    </source>
</reference>
<evidence type="ECO:0000313" key="2">
    <source>
        <dbReference type="EMBL" id="ODV74708.1"/>
    </source>
</evidence>
<evidence type="ECO:0000313" key="3">
    <source>
        <dbReference type="Proteomes" id="UP000094389"/>
    </source>
</evidence>
<keyword evidence="3" id="KW-1185">Reference proteome</keyword>
<name>A0A1E4S5C4_CYBJN</name>
<keyword evidence="1" id="KW-0812">Transmembrane</keyword>
<accession>A0A1E4S5C4</accession>
<dbReference type="AlphaFoldDB" id="A0A1E4S5C4"/>
<dbReference type="RefSeq" id="XP_020071747.1">
    <property type="nucleotide sequence ID" value="XM_020217814.1"/>
</dbReference>
<dbReference type="EMBL" id="KV453927">
    <property type="protein sequence ID" value="ODV74708.1"/>
    <property type="molecule type" value="Genomic_DNA"/>
</dbReference>
<proteinExistence type="predicted"/>
<feature type="transmembrane region" description="Helical" evidence="1">
    <location>
        <begin position="12"/>
        <end position="33"/>
    </location>
</feature>
<sequence>MPTTHQALQAYIALWCSNWYILVFIVPMISATLRTRSGQPRYLTSCLLVNKYCTTFALLKASPNCWDIIPLQASPWSVDHLPRKDETP</sequence>
<protein>
    <submittedName>
        <fullName evidence="2">Uncharacterized protein</fullName>
    </submittedName>
</protein>
<dbReference type="GeneID" id="30992210"/>